<keyword evidence="1" id="KW-0175">Coiled coil</keyword>
<name>A0A2G6Q7F3_9BACI</name>
<accession>A0A2G6Q7F3</accession>
<gene>
    <name evidence="2" type="ORF">CO726_24715</name>
</gene>
<reference evidence="2 3" key="1">
    <citation type="submission" date="2017-09" db="EMBL/GenBank/DDBJ databases">
        <title>Biocontrol bacteria screening and application from spent mushroom substrate.</title>
        <authorList>
            <person name="Sun X."/>
        </authorList>
    </citation>
    <scope>NUCLEOTIDE SEQUENCE [LARGE SCALE GENOMIC DNA]</scope>
    <source>
        <strain evidence="2 3">100374</strain>
    </source>
</reference>
<protein>
    <submittedName>
        <fullName evidence="2">Uncharacterized protein</fullName>
    </submittedName>
</protein>
<evidence type="ECO:0000313" key="3">
    <source>
        <dbReference type="Proteomes" id="UP000228484"/>
    </source>
</evidence>
<sequence length="190" mass="22958">MRMQLYTSLQKFIDDVEADNKIVRDVEGHPELAKCKKQYFEVLNKLEEIKQNLSALEQQKNEIIEEADKIRFGGKNFNEHINSIGEKFWIEDVKVEVRGFMATLTIESKKDYVKITMDTQLYINQPRKQSSRYQIEYDYFERHKETVMNIPEEFKKYEAKLHKVLDYLQKKYQVIWIDDIWTNNKDVNIY</sequence>
<organism evidence="2 3">
    <name type="scientific">Bacillus fungorum</name>
    <dbReference type="NCBI Taxonomy" id="2039284"/>
    <lineage>
        <taxon>Bacteria</taxon>
        <taxon>Bacillati</taxon>
        <taxon>Bacillota</taxon>
        <taxon>Bacilli</taxon>
        <taxon>Bacillales</taxon>
        <taxon>Bacillaceae</taxon>
        <taxon>Bacillus</taxon>
    </lineage>
</organism>
<feature type="coiled-coil region" evidence="1">
    <location>
        <begin position="32"/>
        <end position="66"/>
    </location>
</feature>
<dbReference type="Proteomes" id="UP000228484">
    <property type="component" value="Unassembled WGS sequence"/>
</dbReference>
<evidence type="ECO:0000313" key="2">
    <source>
        <dbReference type="EMBL" id="PIE92772.1"/>
    </source>
</evidence>
<dbReference type="EMBL" id="NWUW01000026">
    <property type="protein sequence ID" value="PIE92772.1"/>
    <property type="molecule type" value="Genomic_DNA"/>
</dbReference>
<keyword evidence="3" id="KW-1185">Reference proteome</keyword>
<evidence type="ECO:0000256" key="1">
    <source>
        <dbReference type="SAM" id="Coils"/>
    </source>
</evidence>
<dbReference type="AlphaFoldDB" id="A0A2G6Q7F3"/>
<proteinExistence type="predicted"/>
<comment type="caution">
    <text evidence="2">The sequence shown here is derived from an EMBL/GenBank/DDBJ whole genome shotgun (WGS) entry which is preliminary data.</text>
</comment>
<dbReference type="RefSeq" id="WP_099686004.1">
    <property type="nucleotide sequence ID" value="NZ_NWUW01000026.1"/>
</dbReference>